<protein>
    <submittedName>
        <fullName evidence="1">Uncharacterized protein</fullName>
    </submittedName>
</protein>
<evidence type="ECO:0000313" key="1">
    <source>
        <dbReference type="EMBL" id="MTH61238.1"/>
    </source>
</evidence>
<proteinExistence type="predicted"/>
<dbReference type="EMBL" id="WMIG01000014">
    <property type="protein sequence ID" value="MTH61238.1"/>
    <property type="molecule type" value="Genomic_DNA"/>
</dbReference>
<comment type="caution">
    <text evidence="1">The sequence shown here is derived from an EMBL/GenBank/DDBJ whole genome shotgun (WGS) entry which is preliminary data.</text>
</comment>
<accession>A0A844HQ93</accession>
<evidence type="ECO:0000313" key="2">
    <source>
        <dbReference type="Proteomes" id="UP000449846"/>
    </source>
</evidence>
<organism evidence="1 2">
    <name type="scientific">Paracoccus litorisediminis</name>
    <dbReference type="NCBI Taxonomy" id="2006130"/>
    <lineage>
        <taxon>Bacteria</taxon>
        <taxon>Pseudomonadati</taxon>
        <taxon>Pseudomonadota</taxon>
        <taxon>Alphaproteobacteria</taxon>
        <taxon>Rhodobacterales</taxon>
        <taxon>Paracoccaceae</taxon>
        <taxon>Paracoccus</taxon>
    </lineage>
</organism>
<sequence length="80" mass="8289">METLGAARFEELGHCAIKGVLLAHAAGRAIRSAQNLTASRVLAFGGDASKLSCLEAPRTQMAGLVHEKGRHAGYGIKTGS</sequence>
<reference evidence="1 2" key="1">
    <citation type="submission" date="2019-11" db="EMBL/GenBank/DDBJ databases">
        <authorList>
            <person name="Dong K."/>
        </authorList>
    </citation>
    <scope>NUCLEOTIDE SEQUENCE [LARGE SCALE GENOMIC DNA]</scope>
    <source>
        <strain evidence="1 2">NBRC 112902</strain>
    </source>
</reference>
<dbReference type="Proteomes" id="UP000449846">
    <property type="component" value="Unassembled WGS sequence"/>
</dbReference>
<keyword evidence="2" id="KW-1185">Reference proteome</keyword>
<dbReference type="RefSeq" id="WP_155041181.1">
    <property type="nucleotide sequence ID" value="NZ_WMIG01000014.1"/>
</dbReference>
<gene>
    <name evidence="1" type="ORF">GL300_18670</name>
</gene>
<dbReference type="AlphaFoldDB" id="A0A844HQ93"/>
<name>A0A844HQ93_9RHOB</name>